<dbReference type="InterPro" id="IPR036318">
    <property type="entry name" value="FAD-bd_PCMH-like_sf"/>
</dbReference>
<evidence type="ECO:0000256" key="5">
    <source>
        <dbReference type="ARBA" id="ARBA00023002"/>
    </source>
</evidence>
<dbReference type="SUPFAM" id="SSF56176">
    <property type="entry name" value="FAD-binding/transporter-associated domain-like"/>
    <property type="match status" value="1"/>
</dbReference>
<dbReference type="KEGG" id="trr:M419DRAFT_128502"/>
<dbReference type="HOGENOM" id="CLU_018354_10_0_1"/>
<keyword evidence="4" id="KW-0274">FAD</keyword>
<feature type="domain" description="FAD-binding PCMH-type" evidence="6">
    <location>
        <begin position="60"/>
        <end position="233"/>
    </location>
</feature>
<evidence type="ECO:0000256" key="4">
    <source>
        <dbReference type="ARBA" id="ARBA00022827"/>
    </source>
</evidence>
<dbReference type="Gene3D" id="3.30.43.10">
    <property type="entry name" value="Uridine Diphospho-n-acetylenolpyruvylglucosamine Reductase, domain 2"/>
    <property type="match status" value="1"/>
</dbReference>
<dbReference type="Pfam" id="PF08031">
    <property type="entry name" value="BBE"/>
    <property type="match status" value="1"/>
</dbReference>
<dbReference type="GO" id="GO:0071949">
    <property type="term" value="F:FAD binding"/>
    <property type="evidence" value="ECO:0007669"/>
    <property type="project" value="InterPro"/>
</dbReference>
<comment type="similarity">
    <text evidence="2">Belongs to the oxygen-dependent FAD-linked oxidoreductase family.</text>
</comment>
<proteinExistence type="inferred from homology"/>
<dbReference type="Pfam" id="PF01565">
    <property type="entry name" value="FAD_binding_4"/>
    <property type="match status" value="1"/>
</dbReference>
<dbReference type="OrthoDB" id="407275at2759"/>
<dbReference type="InterPro" id="IPR012951">
    <property type="entry name" value="BBE"/>
</dbReference>
<dbReference type="Proteomes" id="UP000024376">
    <property type="component" value="Unassembled WGS sequence"/>
</dbReference>
<comment type="cofactor">
    <cofactor evidence="1">
        <name>FAD</name>
        <dbReference type="ChEBI" id="CHEBI:57692"/>
    </cofactor>
</comment>
<keyword evidence="5" id="KW-0560">Oxidoreductase</keyword>
<name>A0A024SDN8_HYPJR</name>
<organism evidence="7 8">
    <name type="scientific">Hypocrea jecorina (strain ATCC 56765 / BCRC 32924 / NRRL 11460 / Rut C-30)</name>
    <name type="common">Trichoderma reesei</name>
    <dbReference type="NCBI Taxonomy" id="1344414"/>
    <lineage>
        <taxon>Eukaryota</taxon>
        <taxon>Fungi</taxon>
        <taxon>Dikarya</taxon>
        <taxon>Ascomycota</taxon>
        <taxon>Pezizomycotina</taxon>
        <taxon>Sordariomycetes</taxon>
        <taxon>Hypocreomycetidae</taxon>
        <taxon>Hypocreales</taxon>
        <taxon>Hypocreaceae</taxon>
        <taxon>Trichoderma</taxon>
    </lineage>
</organism>
<dbReference type="InterPro" id="IPR016169">
    <property type="entry name" value="FAD-bd_PCMH_sub2"/>
</dbReference>
<evidence type="ECO:0000256" key="2">
    <source>
        <dbReference type="ARBA" id="ARBA00005466"/>
    </source>
</evidence>
<evidence type="ECO:0000256" key="3">
    <source>
        <dbReference type="ARBA" id="ARBA00022630"/>
    </source>
</evidence>
<evidence type="ECO:0000259" key="6">
    <source>
        <dbReference type="PROSITE" id="PS51387"/>
    </source>
</evidence>
<dbReference type="PROSITE" id="PS51387">
    <property type="entry name" value="FAD_PCMH"/>
    <property type="match status" value="1"/>
</dbReference>
<dbReference type="GO" id="GO:0016491">
    <property type="term" value="F:oxidoreductase activity"/>
    <property type="evidence" value="ECO:0007669"/>
    <property type="project" value="UniProtKB-KW"/>
</dbReference>
<gene>
    <name evidence="7" type="ORF">M419DRAFT_128502</name>
</gene>
<evidence type="ECO:0000313" key="7">
    <source>
        <dbReference type="EMBL" id="ETS03203.1"/>
    </source>
</evidence>
<dbReference type="InterPro" id="IPR016166">
    <property type="entry name" value="FAD-bd_PCMH"/>
</dbReference>
<dbReference type="PANTHER" id="PTHR42973:SF39">
    <property type="entry name" value="FAD-BINDING PCMH-TYPE DOMAIN-CONTAINING PROTEIN"/>
    <property type="match status" value="1"/>
</dbReference>
<reference evidence="8" key="1">
    <citation type="journal article" date="2013" name="Ind. Biotechnol.">
        <title>Comparative genomics analysis of Trichoderma reesei strains.</title>
        <authorList>
            <person name="Koike H."/>
            <person name="Aerts A."/>
            <person name="LaButti K."/>
            <person name="Grigoriev I.V."/>
            <person name="Baker S.E."/>
        </authorList>
    </citation>
    <scope>NUCLEOTIDE SEQUENCE [LARGE SCALE GENOMIC DNA]</scope>
    <source>
        <strain evidence="8">ATCC 56765 / BCRC 32924 / NRRL 11460 / Rut C-30</strain>
    </source>
</reference>
<dbReference type="Gene3D" id="3.30.465.10">
    <property type="match status" value="1"/>
</dbReference>
<dbReference type="PANTHER" id="PTHR42973">
    <property type="entry name" value="BINDING OXIDOREDUCTASE, PUTATIVE (AFU_ORTHOLOGUE AFUA_1G17690)-RELATED"/>
    <property type="match status" value="1"/>
</dbReference>
<sequence length="481" mass="53265">MTFQPTTLPSTDVPPASLRRDDVAREIPELLPLYDQFPHIIYTKSDPVYETISSAFNLSISTLPLVVVRPLEESHVQATVKIARATGIPLGIRSGGSEMSARNYRDVDKGIIIDMRSMCSVKVSHDRASANIGGGTIGGDLAVALSKQGLFTPIGWHPRLGYAGWSLAGGYGLYSSSYGLGVDHIMGVRLVLADGSVVDIDKSNHPDLFWALRGAGNGIWGVVTQLTIKIYPAPKLLVGTLEIQKENWPAVLDRWANDIEPNLPDEIAGELYFRNPTLDKPQMIIFFAWCAKEGDDLKKGWEYFEMMKSLPGAVVQRISESDFASYILSEMTIQPASFQTRGVIAKGMTNKIAQVIINNWKDPSFYMGFPCHFIHGKATKPDPTACFPLRYRHRIFPISARHAELPRTPERDALVAEACARVLEELKATGDCYVGAAYENLIPPIDTDLEATFGKETLEKLRALKKKYDPDNFFSRGYPVL</sequence>
<dbReference type="AlphaFoldDB" id="A0A024SDN8"/>
<protein>
    <submittedName>
        <fullName evidence="7">FAD-binding domain-containing protein</fullName>
    </submittedName>
</protein>
<dbReference type="Gene3D" id="3.40.462.20">
    <property type="match status" value="1"/>
</dbReference>
<dbReference type="EMBL" id="KI911143">
    <property type="protein sequence ID" value="ETS03203.1"/>
    <property type="molecule type" value="Genomic_DNA"/>
</dbReference>
<dbReference type="InterPro" id="IPR050416">
    <property type="entry name" value="FAD-linked_Oxidoreductase"/>
</dbReference>
<keyword evidence="3" id="KW-0285">Flavoprotein</keyword>
<evidence type="ECO:0000313" key="8">
    <source>
        <dbReference type="Proteomes" id="UP000024376"/>
    </source>
</evidence>
<dbReference type="InterPro" id="IPR016167">
    <property type="entry name" value="FAD-bd_PCMH_sub1"/>
</dbReference>
<accession>A0A024SDN8</accession>
<evidence type="ECO:0000256" key="1">
    <source>
        <dbReference type="ARBA" id="ARBA00001974"/>
    </source>
</evidence>
<dbReference type="InterPro" id="IPR006094">
    <property type="entry name" value="Oxid_FAD_bind_N"/>
</dbReference>